<proteinExistence type="predicted"/>
<feature type="compositionally biased region" description="Basic and acidic residues" evidence="1">
    <location>
        <begin position="9"/>
        <end position="26"/>
    </location>
</feature>
<dbReference type="AlphaFoldDB" id="A0A2W5A1U4"/>
<evidence type="ECO:0000256" key="1">
    <source>
        <dbReference type="SAM" id="MobiDB-lite"/>
    </source>
</evidence>
<sequence length="611" mass="66951">MAASPDIEITQKDRRQAARDNREALARKISGQKPSDLAEYLLSNFETFERILPRGADLDETIDTLRGGDKAEQKKTKKLLGKAVSRLKDNAVEGLAFKKLGIKEASASDYSFKREREAAKIKKQRGKLLSAAANVGKFATGIAAAHIIVPAKAVQALGAAVKPFGYLLKSMGQLAAAYPKPAALTLSAALAGAAGYGLSPVDSAPYLTKMNPEYAKAFSRACTPDVLKGNSPLNAQYAIYFEPDGKNPRAEHAYHTMMSGARHGVPAIGLHFISYFETIGFREMMAQKSSASNPFQFLNETKLVYLKRYGAQTFEYQEAADRIAARTGKPSDHLLVNAIDTVRSTDETKLREMARSQKMPGSIYEGIRTADLSAMASELIALDIAKQKPGIKNPSNTPEQVLDMIVDYYDEHHFLGMGNYALLSNVAKKYPNLPLSDKTQLAKHVGEKDAGKITEFAKANPVFFKDSTTAPQALAAIKQKFVDFVKPEYQRFAASYTGTQSVSHICLAESGIKNIPETIPRYQVLALQVTGAYQAYIPDTVKTGLQKGFIQATNYFSPETQTVEIKTQDRNKMSIETLILQESQPGTLVNVPLPTPRPEYKIKQAKPLPVI</sequence>
<dbReference type="EMBL" id="QFNK01000121">
    <property type="protein sequence ID" value="PZO86429.1"/>
    <property type="molecule type" value="Genomic_DNA"/>
</dbReference>
<reference evidence="2 3" key="1">
    <citation type="submission" date="2017-08" db="EMBL/GenBank/DDBJ databases">
        <title>Infants hospitalized years apart are colonized by the same room-sourced microbial strains.</title>
        <authorList>
            <person name="Brooks B."/>
            <person name="Olm M.R."/>
            <person name="Firek B.A."/>
            <person name="Baker R."/>
            <person name="Thomas B.C."/>
            <person name="Morowitz M.J."/>
            <person name="Banfield J.F."/>
        </authorList>
    </citation>
    <scope>NUCLEOTIDE SEQUENCE [LARGE SCALE GENOMIC DNA]</scope>
    <source>
        <strain evidence="2">S2_018_000_R2_104</strain>
    </source>
</reference>
<dbReference type="Gene3D" id="1.10.530.10">
    <property type="match status" value="1"/>
</dbReference>
<organism evidence="2 3">
    <name type="scientific">Micavibrio aeruginosavorus</name>
    <dbReference type="NCBI Taxonomy" id="349221"/>
    <lineage>
        <taxon>Bacteria</taxon>
        <taxon>Pseudomonadati</taxon>
        <taxon>Bdellovibrionota</taxon>
        <taxon>Bdellovibrionia</taxon>
        <taxon>Bdellovibrionales</taxon>
        <taxon>Pseudobdellovibrionaceae</taxon>
        <taxon>Micavibrio</taxon>
    </lineage>
</organism>
<feature type="region of interest" description="Disordered" evidence="1">
    <location>
        <begin position="1"/>
        <end position="29"/>
    </location>
</feature>
<evidence type="ECO:0000313" key="3">
    <source>
        <dbReference type="Proteomes" id="UP000249557"/>
    </source>
</evidence>
<dbReference type="Proteomes" id="UP000249557">
    <property type="component" value="Unassembled WGS sequence"/>
</dbReference>
<accession>A0A2W5A1U4</accession>
<gene>
    <name evidence="2" type="ORF">DI626_06670</name>
</gene>
<evidence type="ECO:0000313" key="2">
    <source>
        <dbReference type="EMBL" id="PZO86429.1"/>
    </source>
</evidence>
<name>A0A2W5A1U4_9BACT</name>
<protein>
    <submittedName>
        <fullName evidence="2">Uncharacterized protein</fullName>
    </submittedName>
</protein>
<comment type="caution">
    <text evidence="2">The sequence shown here is derived from an EMBL/GenBank/DDBJ whole genome shotgun (WGS) entry which is preliminary data.</text>
</comment>